<comment type="caution">
    <text evidence="1">The sequence shown here is derived from an EMBL/GenBank/DDBJ whole genome shotgun (WGS) entry which is preliminary data.</text>
</comment>
<gene>
    <name evidence="1" type="ORF">HDF13_002115</name>
</gene>
<proteinExistence type="predicted"/>
<dbReference type="EMBL" id="JACHEA010000001">
    <property type="protein sequence ID" value="MBB5339782.1"/>
    <property type="molecule type" value="Genomic_DNA"/>
</dbReference>
<reference evidence="1" key="1">
    <citation type="submission" date="2020-08" db="EMBL/GenBank/DDBJ databases">
        <title>Genomic Encyclopedia of Type Strains, Phase IV (KMG-V): Genome sequencing to study the core and pangenomes of soil and plant-associated prokaryotes.</title>
        <authorList>
            <person name="Whitman W."/>
        </authorList>
    </citation>
    <scope>NUCLEOTIDE SEQUENCE</scope>
    <source>
        <strain evidence="1">M8UP15</strain>
    </source>
</reference>
<organism evidence="1 2">
    <name type="scientific">Tunturiibacter gelidiferens</name>
    <dbReference type="NCBI Taxonomy" id="3069689"/>
    <lineage>
        <taxon>Bacteria</taxon>
        <taxon>Pseudomonadati</taxon>
        <taxon>Acidobacteriota</taxon>
        <taxon>Terriglobia</taxon>
        <taxon>Terriglobales</taxon>
        <taxon>Acidobacteriaceae</taxon>
        <taxon>Tunturiibacter</taxon>
    </lineage>
</organism>
<accession>A0ACC5NYW3</accession>
<protein>
    <submittedName>
        <fullName evidence="1">Uncharacterized protein</fullName>
    </submittedName>
</protein>
<keyword evidence="2" id="KW-1185">Reference proteome</keyword>
<evidence type="ECO:0000313" key="2">
    <source>
        <dbReference type="Proteomes" id="UP000569005"/>
    </source>
</evidence>
<sequence length="161" mass="17802">MRRLTRIIFAVLLCICLDRKGSAQGVTGSTSIDFDEVSGMLIATCETDLDATTQVFYKATVECTVKDDDENIVATGRFLDKKGTQGYAQVVLSFPGVPGTNYIASADHSLEVELERSVDPFSGQSDWYDPFNFGDLEKLHDSYRNMYEWFGPGTGQTGQTK</sequence>
<evidence type="ECO:0000313" key="1">
    <source>
        <dbReference type="EMBL" id="MBB5339782.1"/>
    </source>
</evidence>
<dbReference type="Proteomes" id="UP000569005">
    <property type="component" value="Unassembled WGS sequence"/>
</dbReference>
<name>A0ACC5NYW3_9BACT</name>